<protein>
    <submittedName>
        <fullName evidence="3">Uncharacterized protein</fullName>
    </submittedName>
</protein>
<accession>A0A5Q2RK07</accession>
<keyword evidence="4" id="KW-1185">Reference proteome</keyword>
<feature type="chain" id="PRO_5039224885" evidence="2">
    <location>
        <begin position="25"/>
        <end position="59"/>
    </location>
</feature>
<dbReference type="EMBL" id="CP045851">
    <property type="protein sequence ID" value="QGG94387.1"/>
    <property type="molecule type" value="Genomic_DNA"/>
</dbReference>
<keyword evidence="1" id="KW-1133">Transmembrane helix</keyword>
<keyword evidence="1" id="KW-0472">Membrane</keyword>
<gene>
    <name evidence="3" type="ORF">GH723_04310</name>
</gene>
<keyword evidence="2" id="KW-0732">Signal</keyword>
<name>A0A5Q2RK07_9ACTN</name>
<dbReference type="KEGG" id="atq:GH723_04310"/>
<dbReference type="Proteomes" id="UP000334019">
    <property type="component" value="Chromosome"/>
</dbReference>
<reference evidence="3 4" key="1">
    <citation type="submission" date="2019-11" db="EMBL/GenBank/DDBJ databases">
        <authorList>
            <person name="He Y."/>
        </authorList>
    </citation>
    <scope>NUCLEOTIDE SEQUENCE [LARGE SCALE GENOMIC DNA]</scope>
    <source>
        <strain evidence="3 4">SCSIO 58843</strain>
    </source>
</reference>
<evidence type="ECO:0000313" key="3">
    <source>
        <dbReference type="EMBL" id="QGG94387.1"/>
    </source>
</evidence>
<feature type="transmembrane region" description="Helical" evidence="1">
    <location>
        <begin position="34"/>
        <end position="52"/>
    </location>
</feature>
<evidence type="ECO:0000256" key="1">
    <source>
        <dbReference type="SAM" id="Phobius"/>
    </source>
</evidence>
<feature type="signal peptide" evidence="2">
    <location>
        <begin position="1"/>
        <end position="24"/>
    </location>
</feature>
<evidence type="ECO:0000256" key="2">
    <source>
        <dbReference type="SAM" id="SignalP"/>
    </source>
</evidence>
<keyword evidence="1" id="KW-0812">Transmembrane</keyword>
<proteinExistence type="predicted"/>
<dbReference type="AlphaFoldDB" id="A0A5Q2RK07"/>
<organism evidence="3 4">
    <name type="scientific">Actinomarinicola tropica</name>
    <dbReference type="NCBI Taxonomy" id="2789776"/>
    <lineage>
        <taxon>Bacteria</taxon>
        <taxon>Bacillati</taxon>
        <taxon>Actinomycetota</taxon>
        <taxon>Acidimicrobiia</taxon>
        <taxon>Acidimicrobiales</taxon>
        <taxon>Iamiaceae</taxon>
        <taxon>Actinomarinicola</taxon>
    </lineage>
</organism>
<evidence type="ECO:0000313" key="4">
    <source>
        <dbReference type="Proteomes" id="UP000334019"/>
    </source>
</evidence>
<dbReference type="RefSeq" id="WP_153758493.1">
    <property type="nucleotide sequence ID" value="NZ_CP045851.1"/>
</dbReference>
<sequence length="59" mass="6372">MQTHLRKHLIQGLFLLAIAATARAAELDISATGIVVAVVLSLVTLELGIRFVHRHDVAT</sequence>